<dbReference type="GO" id="GO:0005829">
    <property type="term" value="C:cytosol"/>
    <property type="evidence" value="ECO:0007669"/>
    <property type="project" value="TreeGrafter"/>
</dbReference>
<name>A0A3R7XJ16_9EURY</name>
<evidence type="ECO:0000256" key="5">
    <source>
        <dbReference type="ARBA" id="ARBA00022840"/>
    </source>
</evidence>
<dbReference type="PANTHER" id="PTHR21087:SF16">
    <property type="entry name" value="SHIKIMATE KINASE 1, CHLOROPLASTIC"/>
    <property type="match status" value="1"/>
</dbReference>
<dbReference type="GO" id="GO:0008652">
    <property type="term" value="P:amino acid biosynthetic process"/>
    <property type="evidence" value="ECO:0007669"/>
    <property type="project" value="UniProtKB-KW"/>
</dbReference>
<organism evidence="7 8">
    <name type="scientific">Methanosalsum natronophilum</name>
    <dbReference type="NCBI Taxonomy" id="768733"/>
    <lineage>
        <taxon>Archaea</taxon>
        <taxon>Methanobacteriati</taxon>
        <taxon>Methanobacteriota</taxon>
        <taxon>Stenosarchaea group</taxon>
        <taxon>Methanomicrobia</taxon>
        <taxon>Methanosarcinales</taxon>
        <taxon>Methanosarcinaceae</taxon>
        <taxon>Methanosalsum</taxon>
    </lineage>
</organism>
<evidence type="ECO:0000256" key="3">
    <source>
        <dbReference type="ARBA" id="ARBA00022741"/>
    </source>
</evidence>
<keyword evidence="4 7" id="KW-0418">Kinase</keyword>
<dbReference type="GO" id="GO:0005524">
    <property type="term" value="F:ATP binding"/>
    <property type="evidence" value="ECO:0007669"/>
    <property type="project" value="UniProtKB-KW"/>
</dbReference>
<protein>
    <submittedName>
        <fullName evidence="7">Shikimate kinase</fullName>
    </submittedName>
</protein>
<dbReference type="SUPFAM" id="SSF52540">
    <property type="entry name" value="P-loop containing nucleoside triphosphate hydrolases"/>
    <property type="match status" value="1"/>
</dbReference>
<dbReference type="InterPro" id="IPR031322">
    <property type="entry name" value="Shikimate/glucono_kinase"/>
</dbReference>
<dbReference type="AlphaFoldDB" id="A0A3R7XJ16"/>
<dbReference type="InterPro" id="IPR027417">
    <property type="entry name" value="P-loop_NTPase"/>
</dbReference>
<evidence type="ECO:0000256" key="1">
    <source>
        <dbReference type="ARBA" id="ARBA00022605"/>
    </source>
</evidence>
<keyword evidence="5" id="KW-0067">ATP-binding</keyword>
<dbReference type="GO" id="GO:0004765">
    <property type="term" value="F:shikimate kinase activity"/>
    <property type="evidence" value="ECO:0007669"/>
    <property type="project" value="TreeGrafter"/>
</dbReference>
<keyword evidence="6" id="KW-0057">Aromatic amino acid biosynthesis</keyword>
<keyword evidence="2" id="KW-0808">Transferase</keyword>
<evidence type="ECO:0000256" key="2">
    <source>
        <dbReference type="ARBA" id="ARBA00022679"/>
    </source>
</evidence>
<dbReference type="GO" id="GO:0009073">
    <property type="term" value="P:aromatic amino acid family biosynthetic process"/>
    <property type="evidence" value="ECO:0007669"/>
    <property type="project" value="UniProtKB-KW"/>
</dbReference>
<dbReference type="Pfam" id="PF01202">
    <property type="entry name" value="SKI"/>
    <property type="match status" value="1"/>
</dbReference>
<dbReference type="InterPro" id="IPR000623">
    <property type="entry name" value="Shikimate_kinase/TSH1"/>
</dbReference>
<dbReference type="CDD" id="cd00464">
    <property type="entry name" value="SK"/>
    <property type="match status" value="1"/>
</dbReference>
<dbReference type="EMBL" id="QZAB01000120">
    <property type="protein sequence ID" value="RQD90387.1"/>
    <property type="molecule type" value="Genomic_DNA"/>
</dbReference>
<keyword evidence="1" id="KW-0028">Amino-acid biosynthesis</keyword>
<sequence length="169" mass="19142">MRITLIGMAGAGKSTVSKVLAKKLNYKLIDIDKVIVKERNMSLNQLIKSFGEDGFIKIEEQAVLKLKMPRNCIISTGGSIIYSEDAMNRLKKETVIIFLDTPLQTIIERIKIPENRGLVGLNQNNTVSDIFKQRYELYKKHADIIITTDGNENISEIIKKISDKINLTF</sequence>
<dbReference type="PRINTS" id="PR01100">
    <property type="entry name" value="SHIKIMTKNASE"/>
</dbReference>
<keyword evidence="3" id="KW-0547">Nucleotide-binding</keyword>
<comment type="caution">
    <text evidence="7">The sequence shown here is derived from an EMBL/GenBank/DDBJ whole genome shotgun (WGS) entry which is preliminary data.</text>
</comment>
<dbReference type="Gene3D" id="3.40.50.300">
    <property type="entry name" value="P-loop containing nucleotide triphosphate hydrolases"/>
    <property type="match status" value="1"/>
</dbReference>
<dbReference type="HAMAP" id="MF_00109">
    <property type="entry name" value="Shikimate_kinase"/>
    <property type="match status" value="1"/>
</dbReference>
<dbReference type="PANTHER" id="PTHR21087">
    <property type="entry name" value="SHIKIMATE KINASE"/>
    <property type="match status" value="1"/>
</dbReference>
<accession>A0A3R7XJ16</accession>
<reference evidence="7 8" key="1">
    <citation type="submission" date="2018-08" db="EMBL/GenBank/DDBJ databases">
        <title>The metabolism and importance of syntrophic acetate oxidation coupled to methane or sulfide production in haloalkaline environments.</title>
        <authorList>
            <person name="Timmers P.H.A."/>
            <person name="Vavourakis C.D."/>
            <person name="Sorokin D.Y."/>
            <person name="Sinninghe Damste J.S."/>
            <person name="Muyzer G."/>
            <person name="Stams A.J.M."/>
            <person name="Plugge C.M."/>
        </authorList>
    </citation>
    <scope>NUCLEOTIDE SEQUENCE [LARGE SCALE GENOMIC DNA]</scope>
    <source>
        <strain evidence="7">MSAO_Arc3</strain>
    </source>
</reference>
<dbReference type="Proteomes" id="UP000284763">
    <property type="component" value="Unassembled WGS sequence"/>
</dbReference>
<evidence type="ECO:0000313" key="8">
    <source>
        <dbReference type="Proteomes" id="UP000284763"/>
    </source>
</evidence>
<proteinExistence type="inferred from homology"/>
<evidence type="ECO:0000256" key="6">
    <source>
        <dbReference type="ARBA" id="ARBA00023141"/>
    </source>
</evidence>
<evidence type="ECO:0000313" key="7">
    <source>
        <dbReference type="EMBL" id="RQD90387.1"/>
    </source>
</evidence>
<gene>
    <name evidence="7" type="ORF">D5R95_01785</name>
</gene>
<evidence type="ECO:0000256" key="4">
    <source>
        <dbReference type="ARBA" id="ARBA00022777"/>
    </source>
</evidence>